<dbReference type="AlphaFoldDB" id="A0A919VKA6"/>
<comment type="caution">
    <text evidence="2">The sequence shown here is derived from an EMBL/GenBank/DDBJ whole genome shotgun (WGS) entry which is preliminary data.</text>
</comment>
<reference evidence="2" key="1">
    <citation type="submission" date="2021-03" db="EMBL/GenBank/DDBJ databases">
        <title>Whole genome shotgun sequence of Actinoplanes consettensis NBRC 14913.</title>
        <authorList>
            <person name="Komaki H."/>
            <person name="Tamura T."/>
        </authorList>
    </citation>
    <scope>NUCLEOTIDE SEQUENCE</scope>
    <source>
        <strain evidence="2">NBRC 14913</strain>
    </source>
</reference>
<evidence type="ECO:0000313" key="2">
    <source>
        <dbReference type="EMBL" id="GIM66365.1"/>
    </source>
</evidence>
<protein>
    <submittedName>
        <fullName evidence="2">dTDP-4-dehydrorhamnose reductase</fullName>
    </submittedName>
</protein>
<gene>
    <name evidence="2" type="ORF">Aco04nite_01570</name>
</gene>
<name>A0A919VKA6_9ACTN</name>
<evidence type="ECO:0000259" key="1">
    <source>
        <dbReference type="Pfam" id="PF04321"/>
    </source>
</evidence>
<accession>A0A919VKA6</accession>
<proteinExistence type="predicted"/>
<dbReference type="Gene3D" id="3.40.50.720">
    <property type="entry name" value="NAD(P)-binding Rossmann-like Domain"/>
    <property type="match status" value="1"/>
</dbReference>
<dbReference type="RefSeq" id="WP_212995262.1">
    <property type="nucleotide sequence ID" value="NZ_BAAATW010000001.1"/>
</dbReference>
<dbReference type="EMBL" id="BOQP01000001">
    <property type="protein sequence ID" value="GIM66365.1"/>
    <property type="molecule type" value="Genomic_DNA"/>
</dbReference>
<dbReference type="Pfam" id="PF04321">
    <property type="entry name" value="RmlD_sub_bind"/>
    <property type="match status" value="1"/>
</dbReference>
<dbReference type="InterPro" id="IPR029903">
    <property type="entry name" value="RmlD-like-bd"/>
</dbReference>
<feature type="domain" description="RmlD-like substrate binding" evidence="1">
    <location>
        <begin position="1"/>
        <end position="268"/>
    </location>
</feature>
<evidence type="ECO:0000313" key="3">
    <source>
        <dbReference type="Proteomes" id="UP000680865"/>
    </source>
</evidence>
<dbReference type="SUPFAM" id="SSF51735">
    <property type="entry name" value="NAD(P)-binding Rossmann-fold domains"/>
    <property type="match status" value="1"/>
</dbReference>
<keyword evidence="3" id="KW-1185">Reference proteome</keyword>
<organism evidence="2 3">
    <name type="scientific">Winogradskya consettensis</name>
    <dbReference type="NCBI Taxonomy" id="113560"/>
    <lineage>
        <taxon>Bacteria</taxon>
        <taxon>Bacillati</taxon>
        <taxon>Actinomycetota</taxon>
        <taxon>Actinomycetes</taxon>
        <taxon>Micromonosporales</taxon>
        <taxon>Micromonosporaceae</taxon>
        <taxon>Winogradskya</taxon>
    </lineage>
</organism>
<dbReference type="Proteomes" id="UP000680865">
    <property type="component" value="Unassembled WGS sequence"/>
</dbReference>
<dbReference type="PANTHER" id="PTHR43242">
    <property type="entry name" value="NAD(P)-BINDING ROSSMANN-FOLD SUPERFAMILY PROTEIN"/>
    <property type="match status" value="1"/>
</dbReference>
<dbReference type="InterPro" id="IPR036291">
    <property type="entry name" value="NAD(P)-bd_dom_sf"/>
</dbReference>
<sequence>MRTLVVGASGHLGSEVARLASAAGSDVSGTATTAATGWSPLDIRDSSAVHTLIASVRPELIVNAAYRATEWSTCADGAANVALAAAACDARLIHVSSDAVHAGRPTPYGDDEPPTPIYAYGAAKAAAETAVTAITPTAILVRTSLITGSALSCKQTRLALDLARGVRDGALFTDEIRCPLDATDLAAAILELATTDYTGVINVAGPQALSRADLGRLTAATHGLDPAAIRTCTAAEAGLGNRPLDIRLDTTRARALLKTRLRPVSESITGSPAPPQH</sequence>
<dbReference type="PANTHER" id="PTHR43242:SF1">
    <property type="entry name" value="NAD(P)-BINDING ROSSMANN-FOLD SUPERFAMILY PROTEIN"/>
    <property type="match status" value="1"/>
</dbReference>